<evidence type="ECO:0000256" key="1">
    <source>
        <dbReference type="SAM" id="MobiDB-lite"/>
    </source>
</evidence>
<evidence type="ECO:0000313" key="2">
    <source>
        <dbReference type="EMBL" id="OCT78341.1"/>
    </source>
</evidence>
<dbReference type="Proteomes" id="UP000694892">
    <property type="component" value="Chromosome 5S"/>
</dbReference>
<name>A0A974CTW4_XENLA</name>
<dbReference type="EMBL" id="CM004475">
    <property type="protein sequence ID" value="OCT78341.1"/>
    <property type="molecule type" value="Genomic_DNA"/>
</dbReference>
<dbReference type="AlphaFoldDB" id="A0A974CTW4"/>
<organism evidence="2 3">
    <name type="scientific">Xenopus laevis</name>
    <name type="common">African clawed frog</name>
    <dbReference type="NCBI Taxonomy" id="8355"/>
    <lineage>
        <taxon>Eukaryota</taxon>
        <taxon>Metazoa</taxon>
        <taxon>Chordata</taxon>
        <taxon>Craniata</taxon>
        <taxon>Vertebrata</taxon>
        <taxon>Euteleostomi</taxon>
        <taxon>Amphibia</taxon>
        <taxon>Batrachia</taxon>
        <taxon>Anura</taxon>
        <taxon>Pipoidea</taxon>
        <taxon>Pipidae</taxon>
        <taxon>Xenopodinae</taxon>
        <taxon>Xenopus</taxon>
        <taxon>Xenopus</taxon>
    </lineage>
</organism>
<accession>A0A974CTW4</accession>
<reference evidence="3" key="1">
    <citation type="journal article" date="2016" name="Nature">
        <title>Genome evolution in the allotetraploid frog Xenopus laevis.</title>
        <authorList>
            <person name="Session A.M."/>
            <person name="Uno Y."/>
            <person name="Kwon T."/>
            <person name="Chapman J.A."/>
            <person name="Toyoda A."/>
            <person name="Takahashi S."/>
            <person name="Fukui A."/>
            <person name="Hikosaka A."/>
            <person name="Suzuki A."/>
            <person name="Kondo M."/>
            <person name="van Heeringen S.J."/>
            <person name="Quigley I."/>
            <person name="Heinz S."/>
            <person name="Ogino H."/>
            <person name="Ochi H."/>
            <person name="Hellsten U."/>
            <person name="Lyons J.B."/>
            <person name="Simakov O."/>
            <person name="Putnam N."/>
            <person name="Stites J."/>
            <person name="Kuroki Y."/>
            <person name="Tanaka T."/>
            <person name="Michiue T."/>
            <person name="Watanabe M."/>
            <person name="Bogdanovic O."/>
            <person name="Lister R."/>
            <person name="Georgiou G."/>
            <person name="Paranjpe S.S."/>
            <person name="van Kruijsbergen I."/>
            <person name="Shu S."/>
            <person name="Carlson J."/>
            <person name="Kinoshita T."/>
            <person name="Ohta Y."/>
            <person name="Mawaribuchi S."/>
            <person name="Jenkins J."/>
            <person name="Grimwood J."/>
            <person name="Schmutz J."/>
            <person name="Mitros T."/>
            <person name="Mozaffari S.V."/>
            <person name="Suzuki Y."/>
            <person name="Haramoto Y."/>
            <person name="Yamamoto T.S."/>
            <person name="Takagi C."/>
            <person name="Heald R."/>
            <person name="Miller K."/>
            <person name="Haudenschild C."/>
            <person name="Kitzman J."/>
            <person name="Nakayama T."/>
            <person name="Izutsu Y."/>
            <person name="Robert J."/>
            <person name="Fortriede J."/>
            <person name="Burns K."/>
            <person name="Lotay V."/>
            <person name="Karimi K."/>
            <person name="Yasuoka Y."/>
            <person name="Dichmann D.S."/>
            <person name="Flajnik M.F."/>
            <person name="Houston D.W."/>
            <person name="Shendure J."/>
            <person name="DuPasquier L."/>
            <person name="Vize P.D."/>
            <person name="Zorn A.M."/>
            <person name="Ito M."/>
            <person name="Marcotte E.M."/>
            <person name="Wallingford J.B."/>
            <person name="Ito Y."/>
            <person name="Asashima M."/>
            <person name="Ueno N."/>
            <person name="Matsuda Y."/>
            <person name="Veenstra G.J."/>
            <person name="Fujiyama A."/>
            <person name="Harland R.M."/>
            <person name="Taira M."/>
            <person name="Rokhsar D.S."/>
        </authorList>
    </citation>
    <scope>NUCLEOTIDE SEQUENCE [LARGE SCALE GENOMIC DNA]</scope>
    <source>
        <strain evidence="3">J</strain>
    </source>
</reference>
<protein>
    <submittedName>
        <fullName evidence="2">Uncharacterized protein</fullName>
    </submittedName>
</protein>
<gene>
    <name evidence="2" type="ORF">XELAEV_18029450mg</name>
</gene>
<sequence>MSVNLPNNLLLQYYSSHTGYTPCPPSRGGDKNSGSRKLGSTGLNIEHQMLCLLLQSCWAGSGRILPRTGVKMSSAVIIILGAAVL</sequence>
<evidence type="ECO:0000313" key="3">
    <source>
        <dbReference type="Proteomes" id="UP000694892"/>
    </source>
</evidence>
<feature type="region of interest" description="Disordered" evidence="1">
    <location>
        <begin position="20"/>
        <end position="40"/>
    </location>
</feature>
<proteinExistence type="predicted"/>